<protein>
    <recommendedName>
        <fullName evidence="4">Tetratricopeptide repeat-containing protein</fullName>
    </recommendedName>
</protein>
<dbReference type="RefSeq" id="WP_200311140.1">
    <property type="nucleotide sequence ID" value="NZ_JAENIM010000039.1"/>
</dbReference>
<dbReference type="AlphaFoldDB" id="A0A8J7MDS6"/>
<dbReference type="PANTHER" id="PTHR12558">
    <property type="entry name" value="CELL DIVISION CYCLE 16,23,27"/>
    <property type="match status" value="1"/>
</dbReference>
<evidence type="ECO:0000313" key="2">
    <source>
        <dbReference type="EMBL" id="MBK1791127.1"/>
    </source>
</evidence>
<evidence type="ECO:0000256" key="1">
    <source>
        <dbReference type="SAM" id="MobiDB-lite"/>
    </source>
</evidence>
<evidence type="ECO:0008006" key="4">
    <source>
        <dbReference type="Google" id="ProtNLM"/>
    </source>
</evidence>
<dbReference type="SMART" id="SM00028">
    <property type="entry name" value="TPR"/>
    <property type="match status" value="4"/>
</dbReference>
<proteinExistence type="predicted"/>
<dbReference type="InterPro" id="IPR011990">
    <property type="entry name" value="TPR-like_helical_dom_sf"/>
</dbReference>
<accession>A0A8J7MDS6</accession>
<dbReference type="Gene3D" id="1.25.40.10">
    <property type="entry name" value="Tetratricopeptide repeat domain"/>
    <property type="match status" value="2"/>
</dbReference>
<sequence length="462" mass="51142">MTEQIVEIDENALDAATKDLWLRVLSAVEINNHEFAIHLCQAVLKAAPGFLMARKMARRTAVAAGAGAKKKKGLFGGGGVSSMKINGWIKKNPLEALELIEKELESDPYDSNLNDGLFECACVLAMPETAAFALETIRTGAPENTKLLHKLAEFYLSRDEPASAADVYTTICKQDPTDSYALKGSKDATARASMKKDNWESKDSLASVKESAPGEDSAELEQGMTREQMDAKMAQLLGIYAQDQNNLKVVKQIGDLYEMMEDWANCHAYFSWAYELSNSDVALKDKADHAKDKLVAAQLDQLKQALAADPDNAELQAQYEAAQAESIEVTLREAQARVDSNPTDPHLRYELGLAFYNAGDFSAAIPHLQQATRNPHIRTKVLLLLAKTFREKGMRDLAIKQLEDALADLVAMDSTKKQVLYEKGLIHADMEDDINALGCFKEIYEVDYGYRDVAQRVEQSYS</sequence>
<keyword evidence="3" id="KW-1185">Reference proteome</keyword>
<comment type="caution">
    <text evidence="2">The sequence shown here is derived from an EMBL/GenBank/DDBJ whole genome shotgun (WGS) entry which is preliminary data.</text>
</comment>
<dbReference type="PANTHER" id="PTHR12558:SF13">
    <property type="entry name" value="CELL DIVISION CYCLE PROTEIN 27 HOMOLOG"/>
    <property type="match status" value="1"/>
</dbReference>
<evidence type="ECO:0000313" key="3">
    <source>
        <dbReference type="Proteomes" id="UP000624703"/>
    </source>
</evidence>
<dbReference type="InterPro" id="IPR019734">
    <property type="entry name" value="TPR_rpt"/>
</dbReference>
<dbReference type="Proteomes" id="UP000624703">
    <property type="component" value="Unassembled WGS sequence"/>
</dbReference>
<name>A0A8J7MDS6_9BACT</name>
<feature type="region of interest" description="Disordered" evidence="1">
    <location>
        <begin position="192"/>
        <end position="220"/>
    </location>
</feature>
<gene>
    <name evidence="2" type="ORF">JIN82_08180</name>
</gene>
<organism evidence="2 3">
    <name type="scientific">Persicirhabdus sediminis</name>
    <dbReference type="NCBI Taxonomy" id="454144"/>
    <lineage>
        <taxon>Bacteria</taxon>
        <taxon>Pseudomonadati</taxon>
        <taxon>Verrucomicrobiota</taxon>
        <taxon>Verrucomicrobiia</taxon>
        <taxon>Verrucomicrobiales</taxon>
        <taxon>Verrucomicrobiaceae</taxon>
        <taxon>Persicirhabdus</taxon>
    </lineage>
</organism>
<reference evidence="2" key="1">
    <citation type="submission" date="2021-01" db="EMBL/GenBank/DDBJ databases">
        <title>Modified the classification status of verrucomicrobia.</title>
        <authorList>
            <person name="Feng X."/>
        </authorList>
    </citation>
    <scope>NUCLEOTIDE SEQUENCE</scope>
    <source>
        <strain evidence="2">_KCTC 22039</strain>
    </source>
</reference>
<feature type="compositionally biased region" description="Basic and acidic residues" evidence="1">
    <location>
        <begin position="192"/>
        <end position="203"/>
    </location>
</feature>
<dbReference type="SUPFAM" id="SSF48452">
    <property type="entry name" value="TPR-like"/>
    <property type="match status" value="2"/>
</dbReference>
<dbReference type="EMBL" id="JAENIM010000039">
    <property type="protein sequence ID" value="MBK1791127.1"/>
    <property type="molecule type" value="Genomic_DNA"/>
</dbReference>